<dbReference type="AlphaFoldDB" id="A0AAD8JU93"/>
<dbReference type="Proteomes" id="UP001229421">
    <property type="component" value="Unassembled WGS sequence"/>
</dbReference>
<sequence length="229" mass="26098">MNRKSTLHPEVTIRANIHTGGDWKHGINGDGQYVKHTSSHRISFSSLTVYANFLSKVKESFGFKPNDILEVRYLVPTETGTFGALITSEADYREFIEFARNYRPSDVTLFTDVLPRKITFVVNLHTGGEWASGINGNGKYINYTSSHMMHMSSLTTYGDFMLMIRESFEFQPNDLLEVRYLVPGSEENTESEENTTGILIENESHYPEFVDFALANRETGLHIFTDVLY</sequence>
<organism evidence="1 2">
    <name type="scientific">Tagetes erecta</name>
    <name type="common">African marigold</name>
    <dbReference type="NCBI Taxonomy" id="13708"/>
    <lineage>
        <taxon>Eukaryota</taxon>
        <taxon>Viridiplantae</taxon>
        <taxon>Streptophyta</taxon>
        <taxon>Embryophyta</taxon>
        <taxon>Tracheophyta</taxon>
        <taxon>Spermatophyta</taxon>
        <taxon>Magnoliopsida</taxon>
        <taxon>eudicotyledons</taxon>
        <taxon>Gunneridae</taxon>
        <taxon>Pentapetalae</taxon>
        <taxon>asterids</taxon>
        <taxon>campanulids</taxon>
        <taxon>Asterales</taxon>
        <taxon>Asteraceae</taxon>
        <taxon>Asteroideae</taxon>
        <taxon>Heliantheae alliance</taxon>
        <taxon>Tageteae</taxon>
        <taxon>Tagetes</taxon>
    </lineage>
</organism>
<comment type="caution">
    <text evidence="1">The sequence shown here is derived from an EMBL/GenBank/DDBJ whole genome shotgun (WGS) entry which is preliminary data.</text>
</comment>
<dbReference type="EMBL" id="JAUHHV010000011">
    <property type="protein sequence ID" value="KAK1408807.1"/>
    <property type="molecule type" value="Genomic_DNA"/>
</dbReference>
<accession>A0AAD8JU93</accession>
<evidence type="ECO:0000313" key="1">
    <source>
        <dbReference type="EMBL" id="KAK1408807.1"/>
    </source>
</evidence>
<protein>
    <submittedName>
        <fullName evidence="1">Uncharacterized protein</fullName>
    </submittedName>
</protein>
<keyword evidence="2" id="KW-1185">Reference proteome</keyword>
<gene>
    <name evidence="1" type="ORF">QVD17_40867</name>
</gene>
<name>A0AAD8JU93_TARER</name>
<evidence type="ECO:0000313" key="2">
    <source>
        <dbReference type="Proteomes" id="UP001229421"/>
    </source>
</evidence>
<reference evidence="1" key="1">
    <citation type="journal article" date="2023" name="bioRxiv">
        <title>Improved chromosome-level genome assembly for marigold (Tagetes erecta).</title>
        <authorList>
            <person name="Jiang F."/>
            <person name="Yuan L."/>
            <person name="Wang S."/>
            <person name="Wang H."/>
            <person name="Xu D."/>
            <person name="Wang A."/>
            <person name="Fan W."/>
        </authorList>
    </citation>
    <scope>NUCLEOTIDE SEQUENCE</scope>
    <source>
        <strain evidence="1">WSJ</strain>
        <tissue evidence="1">Leaf</tissue>
    </source>
</reference>
<proteinExistence type="predicted"/>